<dbReference type="InterPro" id="IPR041920">
    <property type="entry name" value="ROS/MUCR_sf"/>
</dbReference>
<dbReference type="Gene3D" id="1.10.10.1550">
    <property type="entry name" value="ROS/MUCR transcriptional regulator protein"/>
    <property type="match status" value="1"/>
</dbReference>
<organism evidence="3 4">
    <name type="scientific">Methylobacterium tarhaniae</name>
    <dbReference type="NCBI Taxonomy" id="1187852"/>
    <lineage>
        <taxon>Bacteria</taxon>
        <taxon>Pseudomonadati</taxon>
        <taxon>Pseudomonadota</taxon>
        <taxon>Alphaproteobacteria</taxon>
        <taxon>Hyphomicrobiales</taxon>
        <taxon>Methylobacteriaceae</taxon>
        <taxon>Methylobacterium</taxon>
    </lineage>
</organism>
<comment type="similarity">
    <text evidence="1">Belongs to the ros/MucR family.</text>
</comment>
<protein>
    <submittedName>
        <fullName evidence="3">MucR family transcriptional regulator</fullName>
    </submittedName>
</protein>
<dbReference type="Proteomes" id="UP000036449">
    <property type="component" value="Unassembled WGS sequence"/>
</dbReference>
<dbReference type="GO" id="GO:0008270">
    <property type="term" value="F:zinc ion binding"/>
    <property type="evidence" value="ECO:0007669"/>
    <property type="project" value="InterPro"/>
</dbReference>
<dbReference type="InterPro" id="IPR008807">
    <property type="entry name" value="ROS_MUCR"/>
</dbReference>
<dbReference type="GO" id="GO:0006355">
    <property type="term" value="P:regulation of DNA-templated transcription"/>
    <property type="evidence" value="ECO:0007669"/>
    <property type="project" value="InterPro"/>
</dbReference>
<name>A0A0J6SS69_9HYPH</name>
<reference evidence="3 4" key="1">
    <citation type="submission" date="2015-03" db="EMBL/GenBank/DDBJ databases">
        <title>Genome sequencing of Methylobacterium tarhaniae DSM 25844.</title>
        <authorList>
            <person name="Chaudhry V."/>
            <person name="Patil P.B."/>
        </authorList>
    </citation>
    <scope>NUCLEOTIDE SEQUENCE [LARGE SCALE GENOMIC DNA]</scope>
    <source>
        <strain evidence="3 4">DSM 25844</strain>
    </source>
</reference>
<comment type="caution">
    <text evidence="3">The sequence shown here is derived from an EMBL/GenBank/DDBJ whole genome shotgun (WGS) entry which is preliminary data.</text>
</comment>
<dbReference type="GO" id="GO:0003677">
    <property type="term" value="F:DNA binding"/>
    <property type="evidence" value="ECO:0007669"/>
    <property type="project" value="InterPro"/>
</dbReference>
<gene>
    <name evidence="3" type="ORF">VQ03_18110</name>
</gene>
<feature type="region of interest" description="Disordered" evidence="2">
    <location>
        <begin position="123"/>
        <end position="163"/>
    </location>
</feature>
<proteinExistence type="inferred from homology"/>
<dbReference type="Pfam" id="PF05443">
    <property type="entry name" value="ROS_MUCR"/>
    <property type="match status" value="1"/>
</dbReference>
<feature type="compositionally biased region" description="Basic residues" evidence="2">
    <location>
        <begin position="153"/>
        <end position="163"/>
    </location>
</feature>
<evidence type="ECO:0000313" key="3">
    <source>
        <dbReference type="EMBL" id="KMO38085.1"/>
    </source>
</evidence>
<dbReference type="AlphaFoldDB" id="A0A0J6SS69"/>
<dbReference type="OrthoDB" id="7991729at2"/>
<dbReference type="EMBL" id="LABZ01000126">
    <property type="protein sequence ID" value="KMO38085.1"/>
    <property type="molecule type" value="Genomic_DNA"/>
</dbReference>
<accession>A0A0J6SS69</accession>
<evidence type="ECO:0000313" key="4">
    <source>
        <dbReference type="Proteomes" id="UP000036449"/>
    </source>
</evidence>
<keyword evidence="4" id="KW-1185">Reference proteome</keyword>
<evidence type="ECO:0000256" key="2">
    <source>
        <dbReference type="SAM" id="MobiDB-lite"/>
    </source>
</evidence>
<sequence length="163" mass="17504">MNVEENGSGDRVVDLCAAIITAYVSNNAVPPNELPPMIGAVHSTLTQLMAPPAPEAPKPEPPIPIRRTVTPDHIISLEDGKPYKTLKRHLAGRGLTPEQYREKWGLPRDYPMVAANYASQRSELAKNSGLGRRRLRGAEGNDGAPASAAPAARRGRPRGSKAT</sequence>
<dbReference type="PATRIC" id="fig|1187852.3.peg.914"/>
<dbReference type="RefSeq" id="WP_048452275.1">
    <property type="nucleotide sequence ID" value="NZ_JBNNPJ010000287.1"/>
</dbReference>
<feature type="compositionally biased region" description="Low complexity" evidence="2">
    <location>
        <begin position="143"/>
        <end position="152"/>
    </location>
</feature>
<evidence type="ECO:0000256" key="1">
    <source>
        <dbReference type="ARBA" id="ARBA00007031"/>
    </source>
</evidence>